<dbReference type="SUPFAM" id="SSF52218">
    <property type="entry name" value="Flavoproteins"/>
    <property type="match status" value="1"/>
</dbReference>
<dbReference type="AlphaFoldDB" id="A0A4Q2RC32"/>
<keyword evidence="3" id="KW-1185">Reference proteome</keyword>
<dbReference type="GO" id="GO:0005829">
    <property type="term" value="C:cytosol"/>
    <property type="evidence" value="ECO:0007669"/>
    <property type="project" value="TreeGrafter"/>
</dbReference>
<dbReference type="GO" id="GO:0010181">
    <property type="term" value="F:FMN binding"/>
    <property type="evidence" value="ECO:0007669"/>
    <property type="project" value="TreeGrafter"/>
</dbReference>
<accession>A0A4Q2RC32</accession>
<dbReference type="PANTHER" id="PTHR30543:SF21">
    <property type="entry name" value="NAD(P)H-DEPENDENT FMN REDUCTASE LOT6"/>
    <property type="match status" value="1"/>
</dbReference>
<dbReference type="OrthoDB" id="9812295at2"/>
<dbReference type="Proteomes" id="UP000289411">
    <property type="component" value="Unassembled WGS sequence"/>
</dbReference>
<dbReference type="InterPro" id="IPR050712">
    <property type="entry name" value="NAD(P)H-dep_reductase"/>
</dbReference>
<dbReference type="Pfam" id="PF03358">
    <property type="entry name" value="FMN_red"/>
    <property type="match status" value="1"/>
</dbReference>
<dbReference type="PANTHER" id="PTHR30543">
    <property type="entry name" value="CHROMATE REDUCTASE"/>
    <property type="match status" value="1"/>
</dbReference>
<proteinExistence type="predicted"/>
<dbReference type="RefSeq" id="WP_129219812.1">
    <property type="nucleotide sequence ID" value="NZ_QYBC01000011.1"/>
</dbReference>
<name>A0A4Q2RC32_9HYPH</name>
<evidence type="ECO:0000313" key="2">
    <source>
        <dbReference type="EMBL" id="RYB04116.1"/>
    </source>
</evidence>
<dbReference type="InterPro" id="IPR005025">
    <property type="entry name" value="FMN_Rdtase-like_dom"/>
</dbReference>
<reference evidence="2 3" key="1">
    <citation type="submission" date="2018-09" db="EMBL/GenBank/DDBJ databases">
        <authorList>
            <person name="Grouzdev D.S."/>
            <person name="Krutkina M.S."/>
        </authorList>
    </citation>
    <scope>NUCLEOTIDE SEQUENCE [LARGE SCALE GENOMIC DNA]</scope>
    <source>
        <strain evidence="2 3">RmlP001</strain>
    </source>
</reference>
<dbReference type="InterPro" id="IPR029039">
    <property type="entry name" value="Flavoprotein-like_sf"/>
</dbReference>
<feature type="domain" description="NADPH-dependent FMN reductase-like" evidence="1">
    <location>
        <begin position="6"/>
        <end position="142"/>
    </location>
</feature>
<organism evidence="2 3">
    <name type="scientific">Lichenibacterium ramalinae</name>
    <dbReference type="NCBI Taxonomy" id="2316527"/>
    <lineage>
        <taxon>Bacteria</taxon>
        <taxon>Pseudomonadati</taxon>
        <taxon>Pseudomonadota</taxon>
        <taxon>Alphaproteobacteria</taxon>
        <taxon>Hyphomicrobiales</taxon>
        <taxon>Lichenihabitantaceae</taxon>
        <taxon>Lichenibacterium</taxon>
    </lineage>
</organism>
<evidence type="ECO:0000259" key="1">
    <source>
        <dbReference type="Pfam" id="PF03358"/>
    </source>
</evidence>
<evidence type="ECO:0000313" key="3">
    <source>
        <dbReference type="Proteomes" id="UP000289411"/>
    </source>
</evidence>
<comment type="caution">
    <text evidence="2">The sequence shown here is derived from an EMBL/GenBank/DDBJ whole genome shotgun (WGS) entry which is preliminary data.</text>
</comment>
<dbReference type="EMBL" id="QYBC01000011">
    <property type="protein sequence ID" value="RYB04116.1"/>
    <property type="molecule type" value="Genomic_DNA"/>
</dbReference>
<dbReference type="GO" id="GO:0016491">
    <property type="term" value="F:oxidoreductase activity"/>
    <property type="evidence" value="ECO:0007669"/>
    <property type="project" value="InterPro"/>
</dbReference>
<protein>
    <submittedName>
        <fullName evidence="2">NADPH-dependent oxidoreductase</fullName>
    </submittedName>
</protein>
<dbReference type="Gene3D" id="3.40.50.360">
    <property type="match status" value="1"/>
</dbReference>
<gene>
    <name evidence="2" type="ORF">D3272_13910</name>
</gene>
<sequence length="193" mass="21036">MALNYAVLLGSVRRDRMGLRAARMVMASIAARGHSATLVDPLELGLPLLDRMYKEYPPGEAPAALRDLAALYRAADGFLVVSAEYNHGIPPALKNLLDHFLEEYFFRPSGIVCYSAGRFGGVRAAMQLRMTLGELGMPSIPSLLPIADIGRALGEDGTATDAHLPRAAARFFDEFDWYARALRRERDASGTPG</sequence>
<reference evidence="2 3" key="2">
    <citation type="submission" date="2019-02" db="EMBL/GenBank/DDBJ databases">
        <title>'Lichenibacterium ramalinii' gen. nov. sp. nov., 'Lichenibacterium minor' gen. nov. sp. nov.</title>
        <authorList>
            <person name="Pankratov T."/>
        </authorList>
    </citation>
    <scope>NUCLEOTIDE SEQUENCE [LARGE SCALE GENOMIC DNA]</scope>
    <source>
        <strain evidence="2 3">RmlP001</strain>
    </source>
</reference>